<dbReference type="GO" id="GO:0019867">
    <property type="term" value="C:outer membrane"/>
    <property type="evidence" value="ECO:0007669"/>
    <property type="project" value="InterPro"/>
</dbReference>
<dbReference type="Proteomes" id="UP000198336">
    <property type="component" value="Unassembled WGS sequence"/>
</dbReference>
<proteinExistence type="predicted"/>
<accession>A0A226HYW7</accession>
<evidence type="ECO:0000313" key="8">
    <source>
        <dbReference type="EMBL" id="OXA99302.1"/>
    </source>
</evidence>
<evidence type="ECO:0000256" key="3">
    <source>
        <dbReference type="ARBA" id="ARBA00022692"/>
    </source>
</evidence>
<dbReference type="Gene3D" id="3.10.20.310">
    <property type="entry name" value="membrane protein fhac"/>
    <property type="match status" value="4"/>
</dbReference>
<evidence type="ECO:0000313" key="9">
    <source>
        <dbReference type="Proteomes" id="UP000198336"/>
    </source>
</evidence>
<dbReference type="PIRSF" id="PIRSF006076">
    <property type="entry name" value="OM_assembly_OMP85"/>
    <property type="match status" value="1"/>
</dbReference>
<evidence type="ECO:0000256" key="4">
    <source>
        <dbReference type="ARBA" id="ARBA00022737"/>
    </source>
</evidence>
<evidence type="ECO:0000256" key="2">
    <source>
        <dbReference type="ARBA" id="ARBA00022452"/>
    </source>
</evidence>
<dbReference type="GO" id="GO:0071709">
    <property type="term" value="P:membrane assembly"/>
    <property type="evidence" value="ECO:0007669"/>
    <property type="project" value="InterPro"/>
</dbReference>
<evidence type="ECO:0000256" key="6">
    <source>
        <dbReference type="ARBA" id="ARBA00023237"/>
    </source>
</evidence>
<dbReference type="Gene3D" id="2.40.160.50">
    <property type="entry name" value="membrane protein fhac: a member of the omp85/tpsb transporter family"/>
    <property type="match status" value="2"/>
</dbReference>
<dbReference type="InterPro" id="IPR023707">
    <property type="entry name" value="OM_assembly_BamA"/>
</dbReference>
<dbReference type="RefSeq" id="WP_165765120.1">
    <property type="nucleotide sequence ID" value="NZ_JBGGGN010000004.1"/>
</dbReference>
<reference evidence="8 9" key="1">
    <citation type="submission" date="2016-11" db="EMBL/GenBank/DDBJ databases">
        <title>Whole genomes of Flavobacteriaceae.</title>
        <authorList>
            <person name="Stine C."/>
            <person name="Li C."/>
            <person name="Tadesse D."/>
        </authorList>
    </citation>
    <scope>NUCLEOTIDE SEQUENCE [LARGE SCALE GENOMIC DNA]</scope>
    <source>
        <strain evidence="8 9">CCUG 59446</strain>
    </source>
</reference>
<organism evidence="8 9">
    <name type="scientific">Flavobacterium oncorhynchi</name>
    <dbReference type="NCBI Taxonomy" id="728056"/>
    <lineage>
        <taxon>Bacteria</taxon>
        <taxon>Pseudomonadati</taxon>
        <taxon>Bacteroidota</taxon>
        <taxon>Flavobacteriia</taxon>
        <taxon>Flavobacteriales</taxon>
        <taxon>Flavobacteriaceae</taxon>
        <taxon>Flavobacterium</taxon>
    </lineage>
</organism>
<feature type="domain" description="POTRA" evidence="7">
    <location>
        <begin position="308"/>
        <end position="393"/>
    </location>
</feature>
<comment type="caution">
    <text evidence="8">The sequence shown here is derived from an EMBL/GenBank/DDBJ whole genome shotgun (WGS) entry which is preliminary data.</text>
</comment>
<dbReference type="InterPro" id="IPR034746">
    <property type="entry name" value="POTRA"/>
</dbReference>
<dbReference type="Pfam" id="PF01103">
    <property type="entry name" value="Omp85"/>
    <property type="match status" value="2"/>
</dbReference>
<feature type="domain" description="POTRA" evidence="7">
    <location>
        <begin position="217"/>
        <end position="305"/>
    </location>
</feature>
<dbReference type="EMBL" id="MUHA01000015">
    <property type="protein sequence ID" value="OXA99302.1"/>
    <property type="molecule type" value="Genomic_DNA"/>
</dbReference>
<dbReference type="PROSITE" id="PS51779">
    <property type="entry name" value="POTRA"/>
    <property type="match status" value="3"/>
</dbReference>
<keyword evidence="4" id="KW-0677">Repeat</keyword>
<keyword evidence="5" id="KW-0472">Membrane</keyword>
<evidence type="ECO:0000256" key="5">
    <source>
        <dbReference type="ARBA" id="ARBA00023136"/>
    </source>
</evidence>
<keyword evidence="6" id="KW-0998">Cell outer membrane</keyword>
<keyword evidence="2" id="KW-1134">Transmembrane beta strand</keyword>
<keyword evidence="9" id="KW-1185">Reference proteome</keyword>
<keyword evidence="3" id="KW-0812">Transmembrane</keyword>
<gene>
    <name evidence="8" type="ORF">B0A75_11690</name>
</gene>
<dbReference type="InterPro" id="IPR000184">
    <property type="entry name" value="Bac_surfAg_D15"/>
</dbReference>
<comment type="subcellular location">
    <subcellularLocation>
        <location evidence="1">Membrane</location>
    </subcellularLocation>
</comment>
<protein>
    <submittedName>
        <fullName evidence="8">Outer membrane protein assembly factor BamA</fullName>
    </submittedName>
</protein>
<name>A0A226HYW7_9FLAO</name>
<evidence type="ECO:0000259" key="7">
    <source>
        <dbReference type="PROSITE" id="PS51779"/>
    </source>
</evidence>
<feature type="domain" description="POTRA" evidence="7">
    <location>
        <begin position="396"/>
        <end position="472"/>
    </location>
</feature>
<dbReference type="AlphaFoldDB" id="A0A226HYW7"/>
<evidence type="ECO:0000256" key="1">
    <source>
        <dbReference type="ARBA" id="ARBA00004370"/>
    </source>
</evidence>
<sequence length="924" mass="104226">MRLLLVIKKENVDLEKPVNKLNNFLVLQKRIQIVFTLLLLGSFSQIKAQERVPFDQGKKYILAKVSVVGKISFNEQTVVTFSGLQTGQEITVPGEEITGAIKKLGKLGLFDEIAFYINRVQNDSIYLDLNIVELPKLNEVKITGVKKSKIEALIKDNNLTKNKIVNENLITTTKNYIENKYKKDGFYNTKVTITTTPDTIAGNQVNMLVRIDKGDKVKISNIDFTGNKQLTESQLRAAMKDTKQKNVFRVLKASKFIPEKYKTDLEKVISAYKEKGYRDARIIYDSVKYNKEKNMLGIKINVEEGNKYYFGNIKFLGNTVYSDQQLNRYLGIKKGEVYNGVMLEKRIADNSKPDGEDITNLYQNNGYLFSKINAVEVKTVNDTIDFEIRITEGPIAYFNKIYVTGNDKTNDHVIYRELRTKPGNKYSKEELVRTIREIGQLGFFDPESIKPEFRNVDPGAGTVDIEYQLVEKGSSQVELQGGYGGGGFIGTLGLSFNNFSARKLFDKDAYKPLPMGDGQKVSLRLQGSTYFQTYSLSFSEPWFGGKKPVQFSSSISYSKQFNNNYVTRTVDRSQSFNIFTVQVGLAKRLTVPDDYFVLSQSVSYQHYDLNNYFTGLFTFGNGASRNLAYTIGISRSNKGVNPIFPTYGSEFSVSAKVTPPYSLFNGVDYANLGNEKEYKTRYTGTTTTTGADGQPINPGDYTKSESINGSNQTVSVGSDYANADTDQAKVDQKKYNWLEYYKVKFKADWYTKVYGKLVLRTLTEFGFLGAYDQSRGVVPFERFYLGGDGMAQYSMDGRETVQLRGYPNNSLTPIIEDKTSSRYGQQIGATIYNKFSMELRYPITLKPSASIYALTFLEAGSSYPTFRDYNPFDLYRSAGAGLRVFMPAFGLLGIDFGYGFDALPGSVTNKANGWETHFIIGQQF</sequence>
<dbReference type="Pfam" id="PF07244">
    <property type="entry name" value="POTRA"/>
    <property type="match status" value="4"/>
</dbReference>
<dbReference type="InterPro" id="IPR010827">
    <property type="entry name" value="BamA/TamA_POTRA"/>
</dbReference>